<reference evidence="2" key="1">
    <citation type="submission" date="2020-01" db="EMBL/GenBank/DDBJ databases">
        <authorList>
            <person name="Mishra B."/>
        </authorList>
    </citation>
    <scope>NUCLEOTIDE SEQUENCE [LARGE SCALE GENOMIC DNA]</scope>
</reference>
<evidence type="ECO:0000313" key="3">
    <source>
        <dbReference type="Proteomes" id="UP000467841"/>
    </source>
</evidence>
<dbReference type="Proteomes" id="UP000467841">
    <property type="component" value="Unassembled WGS sequence"/>
</dbReference>
<evidence type="ECO:0000259" key="1">
    <source>
        <dbReference type="Pfam" id="PF13456"/>
    </source>
</evidence>
<name>A0A6D2K2E7_9BRAS</name>
<accession>A0A6D2K2E7</accession>
<feature type="domain" description="RNase H type-1" evidence="1">
    <location>
        <begin position="47"/>
        <end position="168"/>
    </location>
</feature>
<dbReference type="InterPro" id="IPR002156">
    <property type="entry name" value="RNaseH_domain"/>
</dbReference>
<gene>
    <name evidence="2" type="ORF">MERR_LOCUS34664</name>
</gene>
<dbReference type="PANTHER" id="PTHR47074">
    <property type="entry name" value="BNAC02G40300D PROTEIN"/>
    <property type="match status" value="1"/>
</dbReference>
<protein>
    <recommendedName>
        <fullName evidence="1">RNase H type-1 domain-containing protein</fullName>
    </recommendedName>
</protein>
<dbReference type="EMBL" id="CACVBM020001373">
    <property type="protein sequence ID" value="CAA7047429.1"/>
    <property type="molecule type" value="Genomic_DNA"/>
</dbReference>
<dbReference type="GO" id="GO:0004523">
    <property type="term" value="F:RNA-DNA hybrid ribonuclease activity"/>
    <property type="evidence" value="ECO:0007669"/>
    <property type="project" value="InterPro"/>
</dbReference>
<dbReference type="PANTHER" id="PTHR47074:SF49">
    <property type="entry name" value="POLYNUCLEOTIDYL TRANSFERASE, RIBONUCLEASE H-LIKE SUPERFAMILY PROTEIN"/>
    <property type="match status" value="1"/>
</dbReference>
<comment type="caution">
    <text evidence="2">The sequence shown here is derived from an EMBL/GenBank/DDBJ whole genome shotgun (WGS) entry which is preliminary data.</text>
</comment>
<dbReference type="AlphaFoldDB" id="A0A6D2K2E7"/>
<dbReference type="GO" id="GO:0003676">
    <property type="term" value="F:nucleic acid binding"/>
    <property type="evidence" value="ECO:0007669"/>
    <property type="project" value="InterPro"/>
</dbReference>
<dbReference type="OrthoDB" id="1113045at2759"/>
<sequence>MEKIMEEVDSWFMAQMMSNEDNQREEVRTRGRKKDWKLPPYPWLKCNSAVKWDSTTKTAGGAWVLRDYEGVVLLHSRRSFGAICSLEDARLVCLSWTLESLVAHKVNRVFLAAESAELLKMLIRPKAWPSFKAHFLELRQFLVRIVEWRIEIVSRSENRGAFLIAQSALKESFCQSYVACSHPDWLHDLFVSEKRLASA</sequence>
<dbReference type="InterPro" id="IPR052929">
    <property type="entry name" value="RNase_H-like_EbsB-rel"/>
</dbReference>
<dbReference type="Pfam" id="PF13456">
    <property type="entry name" value="RVT_3"/>
    <property type="match status" value="1"/>
</dbReference>
<keyword evidence="3" id="KW-1185">Reference proteome</keyword>
<organism evidence="2 3">
    <name type="scientific">Microthlaspi erraticum</name>
    <dbReference type="NCBI Taxonomy" id="1685480"/>
    <lineage>
        <taxon>Eukaryota</taxon>
        <taxon>Viridiplantae</taxon>
        <taxon>Streptophyta</taxon>
        <taxon>Embryophyta</taxon>
        <taxon>Tracheophyta</taxon>
        <taxon>Spermatophyta</taxon>
        <taxon>Magnoliopsida</taxon>
        <taxon>eudicotyledons</taxon>
        <taxon>Gunneridae</taxon>
        <taxon>Pentapetalae</taxon>
        <taxon>rosids</taxon>
        <taxon>malvids</taxon>
        <taxon>Brassicales</taxon>
        <taxon>Brassicaceae</taxon>
        <taxon>Coluteocarpeae</taxon>
        <taxon>Microthlaspi</taxon>
    </lineage>
</organism>
<proteinExistence type="predicted"/>
<evidence type="ECO:0000313" key="2">
    <source>
        <dbReference type="EMBL" id="CAA7047429.1"/>
    </source>
</evidence>